<sequence length="276" mass="29652">MPAFIAEVGMPYWTDLTTSNPQAAAEFYSELLGWEISGDDYRIARLQGLPVAGVIPQPEGTNAPDTWVTYFLSADIAGDIAKVQKLGGSVLADPREVELGTMTVLADAAGGLFGLLQPKGEDKFIAAGEPSTPVWHELTCNAGFEDAVEFYHELFDWGIRTLTDDEADADGVYPNGTYAAAMADGAPFAGLWKAEGQFPPQVKGFWQTYLGVSDADEAARRCAELGGEVIREPWDSPFGRLCLIADPTGATVTLCEVEEAPEEGREEDPLDGIDLP</sequence>
<evidence type="ECO:0000313" key="4">
    <source>
        <dbReference type="Proteomes" id="UP001224412"/>
    </source>
</evidence>
<evidence type="ECO:0000313" key="2">
    <source>
        <dbReference type="EMBL" id="MDK4290829.1"/>
    </source>
</evidence>
<dbReference type="InterPro" id="IPR041581">
    <property type="entry name" value="Glyoxalase_6"/>
</dbReference>
<organism evidence="3 4">
    <name type="scientific">Corynebacterium pseudodiphtheriticum</name>
    <dbReference type="NCBI Taxonomy" id="37637"/>
    <lineage>
        <taxon>Bacteria</taxon>
        <taxon>Bacillati</taxon>
        <taxon>Actinomycetota</taxon>
        <taxon>Actinomycetes</taxon>
        <taxon>Mycobacteriales</taxon>
        <taxon>Corynebacteriaceae</taxon>
        <taxon>Corynebacterium</taxon>
    </lineage>
</organism>
<accession>A0AAP4BPS4</accession>
<reference evidence="3 5" key="1">
    <citation type="submission" date="2023-05" db="EMBL/GenBank/DDBJ databases">
        <title>Metabolic capabilities are highly conserved among human nasal-associated Corynebacterium species in pangenomic analyses.</title>
        <authorList>
            <person name="Tran T.H."/>
            <person name="Roberts A.Q."/>
            <person name="Escapa I.F."/>
            <person name="Gao W."/>
            <person name="Conlan S."/>
            <person name="Kong H."/>
            <person name="Segre J.A."/>
            <person name="Kelly M.S."/>
            <person name="Lemon K.P."/>
        </authorList>
    </citation>
    <scope>NUCLEOTIDE SEQUENCE</scope>
    <source>
        <strain evidence="3">KPL2773</strain>
        <strain evidence="2 5">KPL3772</strain>
    </source>
</reference>
<evidence type="ECO:0000259" key="1">
    <source>
        <dbReference type="PROSITE" id="PS51819"/>
    </source>
</evidence>
<dbReference type="PANTHER" id="PTHR33993">
    <property type="entry name" value="GLYOXALASE-RELATED"/>
    <property type="match status" value="1"/>
</dbReference>
<dbReference type="CDD" id="cd07247">
    <property type="entry name" value="SgaA_N_like"/>
    <property type="match status" value="2"/>
</dbReference>
<dbReference type="InterPro" id="IPR029068">
    <property type="entry name" value="Glyas_Bleomycin-R_OHBP_Dase"/>
</dbReference>
<dbReference type="EMBL" id="JASNVH010000008">
    <property type="protein sequence ID" value="MDK4307128.1"/>
    <property type="molecule type" value="Genomic_DNA"/>
</dbReference>
<proteinExistence type="predicted"/>
<dbReference type="InterPro" id="IPR037523">
    <property type="entry name" value="VOC_core"/>
</dbReference>
<dbReference type="AlphaFoldDB" id="A0AAP4BPS4"/>
<dbReference type="PROSITE" id="PS51819">
    <property type="entry name" value="VOC"/>
    <property type="match status" value="1"/>
</dbReference>
<dbReference type="EMBL" id="JASNUQ010000015">
    <property type="protein sequence ID" value="MDK4290829.1"/>
    <property type="molecule type" value="Genomic_DNA"/>
</dbReference>
<dbReference type="RefSeq" id="WP_021352049.1">
    <property type="nucleotide sequence ID" value="NZ_JASNUB010000011.1"/>
</dbReference>
<name>A0AAP4BPS4_9CORY</name>
<keyword evidence="5" id="KW-1185">Reference proteome</keyword>
<dbReference type="Pfam" id="PF00903">
    <property type="entry name" value="Glyoxalase"/>
    <property type="match status" value="1"/>
</dbReference>
<gene>
    <name evidence="2" type="ORF">QPX23_08885</name>
    <name evidence="3" type="ORF">QPX42_06175</name>
</gene>
<evidence type="ECO:0000313" key="3">
    <source>
        <dbReference type="EMBL" id="MDK4307128.1"/>
    </source>
</evidence>
<dbReference type="SUPFAM" id="SSF54593">
    <property type="entry name" value="Glyoxalase/Bleomycin resistance protein/Dihydroxybiphenyl dioxygenase"/>
    <property type="match status" value="2"/>
</dbReference>
<dbReference type="Gene3D" id="3.10.180.10">
    <property type="entry name" value="2,3-Dihydroxybiphenyl 1,2-Dioxygenase, domain 1"/>
    <property type="match status" value="2"/>
</dbReference>
<protein>
    <submittedName>
        <fullName evidence="3">VOC family protein</fullName>
    </submittedName>
</protein>
<evidence type="ECO:0000313" key="5">
    <source>
        <dbReference type="Proteomes" id="UP001239759"/>
    </source>
</evidence>
<feature type="domain" description="VOC" evidence="1">
    <location>
        <begin position="9"/>
        <end position="118"/>
    </location>
</feature>
<dbReference type="Proteomes" id="UP001239759">
    <property type="component" value="Unassembled WGS sequence"/>
</dbReference>
<dbReference type="Proteomes" id="UP001224412">
    <property type="component" value="Unassembled WGS sequence"/>
</dbReference>
<dbReference type="PANTHER" id="PTHR33993:SF14">
    <property type="entry name" value="GB|AAF24581.1"/>
    <property type="match status" value="1"/>
</dbReference>
<comment type="caution">
    <text evidence="3">The sequence shown here is derived from an EMBL/GenBank/DDBJ whole genome shotgun (WGS) entry which is preliminary data.</text>
</comment>
<dbReference type="Pfam" id="PF18029">
    <property type="entry name" value="Glyoxalase_6"/>
    <property type="match status" value="1"/>
</dbReference>
<dbReference type="InterPro" id="IPR052164">
    <property type="entry name" value="Anthracycline_SecMetBiosynth"/>
</dbReference>
<dbReference type="InterPro" id="IPR004360">
    <property type="entry name" value="Glyas_Fos-R_dOase_dom"/>
</dbReference>